<feature type="chain" id="PRO_5002094335" evidence="1">
    <location>
        <begin position="17"/>
        <end position="145"/>
    </location>
</feature>
<dbReference type="SUPFAM" id="SSF47565">
    <property type="entry name" value="Insect pheromone/odorant-binding proteins"/>
    <property type="match status" value="1"/>
</dbReference>
<dbReference type="InterPro" id="IPR006170">
    <property type="entry name" value="PBP/GOBP"/>
</dbReference>
<sequence length="145" mass="16675">MKYVIVLFAVFLVSVADEDNYGSKWGSVHENCQSQEAYHIDESIHQKLLNGEKVDLPKNFGAHALCMLKGMKQITDDNKIDVEEVKKDVSHWEHDTAKVEEIVKKCCIKKDTDEKTAMHLFLCVRKNTNRGPSHQHEHGHGHHHH</sequence>
<accession>A0A0B4KZD5</accession>
<evidence type="ECO:0000313" key="2">
    <source>
        <dbReference type="EMBL" id="AHE13792.1"/>
    </source>
</evidence>
<organism evidence="2">
    <name type="scientific">Lissorhoptrus oryzophilus</name>
    <name type="common">rice water weevil</name>
    <dbReference type="NCBI Taxonomy" id="308863"/>
    <lineage>
        <taxon>Eukaryota</taxon>
        <taxon>Metazoa</taxon>
        <taxon>Ecdysozoa</taxon>
        <taxon>Arthropoda</taxon>
        <taxon>Hexapoda</taxon>
        <taxon>Insecta</taxon>
        <taxon>Pterygota</taxon>
        <taxon>Neoptera</taxon>
        <taxon>Endopterygota</taxon>
        <taxon>Coleoptera</taxon>
        <taxon>Polyphaga</taxon>
        <taxon>Cucujiformia</taxon>
        <taxon>Erirhinidae</taxon>
        <taxon>Erirhininae</taxon>
        <taxon>Lissorhoptrus</taxon>
    </lineage>
</organism>
<reference evidence="2" key="1">
    <citation type="submission" date="2013-07" db="EMBL/GenBank/DDBJ databases">
        <title>LoOBP.</title>
        <authorList>
            <person name="Yuan X."/>
            <person name="Zhu Z."/>
            <person name="Zhou Y."/>
            <person name="Cheng J."/>
            <person name="Zhou W."/>
            <person name="Liu S."/>
        </authorList>
    </citation>
    <scope>NUCLEOTIDE SEQUENCE</scope>
</reference>
<feature type="signal peptide" evidence="1">
    <location>
        <begin position="1"/>
        <end position="16"/>
    </location>
</feature>
<dbReference type="Pfam" id="PF01395">
    <property type="entry name" value="PBP_GOBP"/>
    <property type="match status" value="1"/>
</dbReference>
<proteinExistence type="predicted"/>
<name>A0A0B4KZD5_9CUCU</name>
<evidence type="ECO:0000256" key="1">
    <source>
        <dbReference type="SAM" id="SignalP"/>
    </source>
</evidence>
<dbReference type="Gene3D" id="1.10.238.20">
    <property type="entry name" value="Pheromone/general odorant binding protein domain"/>
    <property type="match status" value="1"/>
</dbReference>
<protein>
    <submittedName>
        <fullName evidence="2">Odorant binding protein</fullName>
    </submittedName>
</protein>
<dbReference type="EMBL" id="KF383274">
    <property type="protein sequence ID" value="AHE13792.1"/>
    <property type="molecule type" value="Genomic_DNA"/>
</dbReference>
<dbReference type="InterPro" id="IPR036728">
    <property type="entry name" value="PBP_GOBP_sf"/>
</dbReference>
<gene>
    <name evidence="2" type="primary">OBP16</name>
</gene>
<dbReference type="AlphaFoldDB" id="A0A0B4KZD5"/>
<dbReference type="GO" id="GO:0005549">
    <property type="term" value="F:odorant binding"/>
    <property type="evidence" value="ECO:0007669"/>
    <property type="project" value="InterPro"/>
</dbReference>
<keyword evidence="1" id="KW-0732">Signal</keyword>
<dbReference type="CDD" id="cd23992">
    <property type="entry name" value="PBP_GOBP"/>
    <property type="match status" value="1"/>
</dbReference>